<keyword evidence="2" id="KW-0699">rRNA-binding</keyword>
<dbReference type="NCBIfam" id="TIGR00060">
    <property type="entry name" value="L18_bact"/>
    <property type="match status" value="1"/>
</dbReference>
<sequence length="120" mass="13298">MKKKNIQPIEKTKARIRSKVKGTNTKPRLSVFRSNQHIYAQIIDDTIGKTIVSSSTLDKEVRASIESSSPCEASKIVGKSIAKKSLENKIDAVVFDRGGRLYHGRIQALADAAREEGLKF</sequence>
<dbReference type="FunFam" id="3.30.420.100:FF:000001">
    <property type="entry name" value="50S ribosomal protein L18"/>
    <property type="match status" value="1"/>
</dbReference>
<dbReference type="GO" id="GO:0003735">
    <property type="term" value="F:structural constituent of ribosome"/>
    <property type="evidence" value="ECO:0007669"/>
    <property type="project" value="InterPro"/>
</dbReference>
<dbReference type="Gene3D" id="3.30.420.100">
    <property type="match status" value="1"/>
</dbReference>
<organism evidence="7">
    <name type="scientific">Chroomonas placoidea</name>
    <dbReference type="NCBI Taxonomy" id="173977"/>
    <lineage>
        <taxon>Eukaryota</taxon>
        <taxon>Cryptophyceae</taxon>
        <taxon>Pyrenomonadales</taxon>
        <taxon>Chroomonadaceae</taxon>
        <taxon>Chroomonas</taxon>
    </lineage>
</organism>
<dbReference type="InterPro" id="IPR004389">
    <property type="entry name" value="Ribosomal_uL18_bac-type"/>
</dbReference>
<dbReference type="GO" id="GO:1990904">
    <property type="term" value="C:ribonucleoprotein complex"/>
    <property type="evidence" value="ECO:0007669"/>
    <property type="project" value="UniProtKB-KW"/>
</dbReference>
<dbReference type="GeneID" id="33910294"/>
<dbReference type="EMBL" id="KY856941">
    <property type="protein sequence ID" value="ASO76124.1"/>
    <property type="molecule type" value="Genomic_DNA"/>
</dbReference>
<evidence type="ECO:0000256" key="5">
    <source>
        <dbReference type="ARBA" id="ARBA00023274"/>
    </source>
</evidence>
<dbReference type="GO" id="GO:0008097">
    <property type="term" value="F:5S rRNA binding"/>
    <property type="evidence" value="ECO:0007669"/>
    <property type="project" value="TreeGrafter"/>
</dbReference>
<dbReference type="GO" id="GO:0005737">
    <property type="term" value="C:cytoplasm"/>
    <property type="evidence" value="ECO:0007669"/>
    <property type="project" value="UniProtKB-ARBA"/>
</dbReference>
<dbReference type="InterPro" id="IPR005484">
    <property type="entry name" value="Ribosomal_uL18_bac/plant/anim"/>
</dbReference>
<protein>
    <recommendedName>
        <fullName evidence="6">Large ribosomal subunit protein uL18c</fullName>
    </recommendedName>
</protein>
<dbReference type="InterPro" id="IPR057268">
    <property type="entry name" value="Ribosomal_L18"/>
</dbReference>
<dbReference type="CDD" id="cd00432">
    <property type="entry name" value="Ribosomal_L18_L5e"/>
    <property type="match status" value="1"/>
</dbReference>
<reference evidence="7" key="1">
    <citation type="journal article" date="2017" name="Genome Biol. Evol.">
        <title>Evolutionary Dynamics of Cryptophyte Plastid Genomes.</title>
        <authorList>
            <person name="Kim J.I."/>
            <person name="Moore C.E."/>
            <person name="Archibald J.M."/>
            <person name="Bhattacharya D."/>
            <person name="Yi G."/>
            <person name="Yoon H.S."/>
            <person name="Shin W."/>
        </authorList>
    </citation>
    <scope>NUCLEOTIDE SEQUENCE</scope>
    <source>
        <strain evidence="7">CCAP978/8</strain>
    </source>
</reference>
<dbReference type="PANTHER" id="PTHR12899">
    <property type="entry name" value="39S RIBOSOMAL PROTEIN L18, MITOCHONDRIAL"/>
    <property type="match status" value="1"/>
</dbReference>
<keyword evidence="7" id="KW-0934">Plastid</keyword>
<name>A0A222AID0_9CRYP</name>
<keyword evidence="5" id="KW-0687">Ribonucleoprotein</keyword>
<evidence type="ECO:0000256" key="3">
    <source>
        <dbReference type="ARBA" id="ARBA00022884"/>
    </source>
</evidence>
<evidence type="ECO:0000256" key="1">
    <source>
        <dbReference type="ARBA" id="ARBA00007116"/>
    </source>
</evidence>
<comment type="similarity">
    <text evidence="1">Belongs to the universal ribosomal protein uL18 family.</text>
</comment>
<dbReference type="AlphaFoldDB" id="A0A222AID0"/>
<evidence type="ECO:0000256" key="4">
    <source>
        <dbReference type="ARBA" id="ARBA00022980"/>
    </source>
</evidence>
<dbReference type="RefSeq" id="YP_009420485.1">
    <property type="nucleotide sequence ID" value="NC_035721.1"/>
</dbReference>
<dbReference type="SUPFAM" id="SSF53137">
    <property type="entry name" value="Translational machinery components"/>
    <property type="match status" value="1"/>
</dbReference>
<dbReference type="Pfam" id="PF00861">
    <property type="entry name" value="Ribosomal_L18p"/>
    <property type="match status" value="1"/>
</dbReference>
<dbReference type="GO" id="GO:0006412">
    <property type="term" value="P:translation"/>
    <property type="evidence" value="ECO:0007669"/>
    <property type="project" value="InterPro"/>
</dbReference>
<keyword evidence="3" id="KW-0694">RNA-binding</keyword>
<accession>A0A222AID0</accession>
<keyword evidence="4 7" id="KW-0689">Ribosomal protein</keyword>
<evidence type="ECO:0000256" key="6">
    <source>
        <dbReference type="ARBA" id="ARBA00035303"/>
    </source>
</evidence>
<proteinExistence type="inferred from homology"/>
<gene>
    <name evidence="7" type="primary">rpl18</name>
</gene>
<geneLocation type="plastid" evidence="7"/>
<dbReference type="HAMAP" id="MF_01337_B">
    <property type="entry name" value="Ribosomal_uL18_B"/>
    <property type="match status" value="1"/>
</dbReference>
<dbReference type="GO" id="GO:0005840">
    <property type="term" value="C:ribosome"/>
    <property type="evidence" value="ECO:0007669"/>
    <property type="project" value="UniProtKB-KW"/>
</dbReference>
<evidence type="ECO:0000313" key="7">
    <source>
        <dbReference type="EMBL" id="ASO76124.1"/>
    </source>
</evidence>
<evidence type="ECO:0000256" key="2">
    <source>
        <dbReference type="ARBA" id="ARBA00022730"/>
    </source>
</evidence>
<dbReference type="PANTHER" id="PTHR12899:SF3">
    <property type="entry name" value="LARGE RIBOSOMAL SUBUNIT PROTEIN UL18M"/>
    <property type="match status" value="1"/>
</dbReference>